<dbReference type="Gene3D" id="1.10.10.10">
    <property type="entry name" value="Winged helix-like DNA-binding domain superfamily/Winged helix DNA-binding domain"/>
    <property type="match status" value="1"/>
</dbReference>
<dbReference type="PRINTS" id="PR00039">
    <property type="entry name" value="HTHLYSR"/>
</dbReference>
<gene>
    <name evidence="6" type="ORF">SAMN05421795_10665</name>
</gene>
<name>A0A1N7M8X4_9RHOB</name>
<evidence type="ECO:0000256" key="3">
    <source>
        <dbReference type="ARBA" id="ARBA00023125"/>
    </source>
</evidence>
<dbReference type="OrthoDB" id="5526340at2"/>
<dbReference type="GO" id="GO:0006351">
    <property type="term" value="P:DNA-templated transcription"/>
    <property type="evidence" value="ECO:0007669"/>
    <property type="project" value="TreeGrafter"/>
</dbReference>
<dbReference type="Pfam" id="PF00126">
    <property type="entry name" value="HTH_1"/>
    <property type="match status" value="1"/>
</dbReference>
<dbReference type="PROSITE" id="PS50931">
    <property type="entry name" value="HTH_LYSR"/>
    <property type="match status" value="1"/>
</dbReference>
<evidence type="ECO:0000256" key="2">
    <source>
        <dbReference type="ARBA" id="ARBA00023015"/>
    </source>
</evidence>
<dbReference type="InterPro" id="IPR036390">
    <property type="entry name" value="WH_DNA-bd_sf"/>
</dbReference>
<dbReference type="GO" id="GO:0043565">
    <property type="term" value="F:sequence-specific DNA binding"/>
    <property type="evidence" value="ECO:0007669"/>
    <property type="project" value="TreeGrafter"/>
</dbReference>
<evidence type="ECO:0000313" key="6">
    <source>
        <dbReference type="EMBL" id="SIS82473.1"/>
    </source>
</evidence>
<dbReference type="InterPro" id="IPR036388">
    <property type="entry name" value="WH-like_DNA-bd_sf"/>
</dbReference>
<evidence type="ECO:0000256" key="4">
    <source>
        <dbReference type="ARBA" id="ARBA00023163"/>
    </source>
</evidence>
<sequence>MSRDLNLTAMVHFEATARLGGVTRAAEELGISASAVSQQLRALEQQMGVQLFRREGRRLVLTLDGERLFQASTGAFRTIRDVRAAIQRQRQAHLLSIRTSPSFGVRRLARFAESHPDWDLRIDAAPDFSDFETESVDLDLRYGIGNWPGLVAEPVLNDLVLPLCAPGYLARLRAECGPDPADLIRAARLIDSAKAHLRWDGWVARMGIDGVTLALPYRFDRSSMSIQMARDGMGVVLESATLAMAELAEGSLVPLSPAFEVLEFPAYWLVCPTRQRARRAVRAFADWIGAEAARHTAEARARLTEAGARIVSVDM</sequence>
<comment type="similarity">
    <text evidence="1">Belongs to the LysR transcriptional regulatory family.</text>
</comment>
<protein>
    <submittedName>
        <fullName evidence="6">DNA-binding transcriptional regulator, LysR family</fullName>
    </submittedName>
</protein>
<dbReference type="EMBL" id="FTOM01000006">
    <property type="protein sequence ID" value="SIS82473.1"/>
    <property type="molecule type" value="Genomic_DNA"/>
</dbReference>
<dbReference type="SUPFAM" id="SSF53850">
    <property type="entry name" value="Periplasmic binding protein-like II"/>
    <property type="match status" value="1"/>
</dbReference>
<dbReference type="STRING" id="407234.SAMN05421795_10665"/>
<dbReference type="PANTHER" id="PTHR30537:SF79">
    <property type="entry name" value="TRANSCRIPTIONAL REGULATOR-RELATED"/>
    <property type="match status" value="1"/>
</dbReference>
<dbReference type="Gene3D" id="3.40.190.10">
    <property type="entry name" value="Periplasmic binding protein-like II"/>
    <property type="match status" value="2"/>
</dbReference>
<dbReference type="FunFam" id="1.10.10.10:FF:000001">
    <property type="entry name" value="LysR family transcriptional regulator"/>
    <property type="match status" value="1"/>
</dbReference>
<dbReference type="GO" id="GO:0003700">
    <property type="term" value="F:DNA-binding transcription factor activity"/>
    <property type="evidence" value="ECO:0007669"/>
    <property type="project" value="InterPro"/>
</dbReference>
<dbReference type="InterPro" id="IPR000847">
    <property type="entry name" value="LysR_HTH_N"/>
</dbReference>
<dbReference type="RefSeq" id="WP_076366408.1">
    <property type="nucleotide sequence ID" value="NZ_FTOM01000006.1"/>
</dbReference>
<keyword evidence="3 6" id="KW-0238">DNA-binding</keyword>
<keyword evidence="2" id="KW-0805">Transcription regulation</keyword>
<accession>A0A1N7M8X4</accession>
<dbReference type="Proteomes" id="UP000186098">
    <property type="component" value="Unassembled WGS sequence"/>
</dbReference>
<reference evidence="7" key="1">
    <citation type="submission" date="2017-01" db="EMBL/GenBank/DDBJ databases">
        <authorList>
            <person name="Varghese N."/>
            <person name="Submissions S."/>
        </authorList>
    </citation>
    <scope>NUCLEOTIDE SEQUENCE [LARGE SCALE GENOMIC DNA]</scope>
    <source>
        <strain evidence="7">DSM 18714</strain>
    </source>
</reference>
<organism evidence="6 7">
    <name type="scientific">Phaeovulum vinaykumarii</name>
    <dbReference type="NCBI Taxonomy" id="407234"/>
    <lineage>
        <taxon>Bacteria</taxon>
        <taxon>Pseudomonadati</taxon>
        <taxon>Pseudomonadota</taxon>
        <taxon>Alphaproteobacteria</taxon>
        <taxon>Rhodobacterales</taxon>
        <taxon>Paracoccaceae</taxon>
        <taxon>Phaeovulum</taxon>
    </lineage>
</organism>
<dbReference type="PANTHER" id="PTHR30537">
    <property type="entry name" value="HTH-TYPE TRANSCRIPTIONAL REGULATOR"/>
    <property type="match status" value="1"/>
</dbReference>
<evidence type="ECO:0000259" key="5">
    <source>
        <dbReference type="PROSITE" id="PS50931"/>
    </source>
</evidence>
<dbReference type="Pfam" id="PF03466">
    <property type="entry name" value="LysR_substrate"/>
    <property type="match status" value="1"/>
</dbReference>
<proteinExistence type="inferred from homology"/>
<dbReference type="CDD" id="cd08432">
    <property type="entry name" value="PBP2_GcdR_TrpI_HvrB_AmpR_like"/>
    <property type="match status" value="1"/>
</dbReference>
<evidence type="ECO:0000313" key="7">
    <source>
        <dbReference type="Proteomes" id="UP000186098"/>
    </source>
</evidence>
<evidence type="ECO:0000256" key="1">
    <source>
        <dbReference type="ARBA" id="ARBA00009437"/>
    </source>
</evidence>
<feature type="domain" description="HTH lysR-type" evidence="5">
    <location>
        <begin position="5"/>
        <end position="62"/>
    </location>
</feature>
<dbReference type="AlphaFoldDB" id="A0A1N7M8X4"/>
<dbReference type="SUPFAM" id="SSF46785">
    <property type="entry name" value="Winged helix' DNA-binding domain"/>
    <property type="match status" value="1"/>
</dbReference>
<dbReference type="InterPro" id="IPR005119">
    <property type="entry name" value="LysR_subst-bd"/>
</dbReference>
<keyword evidence="4" id="KW-0804">Transcription</keyword>
<dbReference type="InterPro" id="IPR058163">
    <property type="entry name" value="LysR-type_TF_proteobact-type"/>
</dbReference>
<keyword evidence="7" id="KW-1185">Reference proteome</keyword>